<feature type="non-terminal residue" evidence="1">
    <location>
        <position position="1"/>
    </location>
</feature>
<feature type="non-terminal residue" evidence="1">
    <location>
        <position position="98"/>
    </location>
</feature>
<proteinExistence type="predicted"/>
<dbReference type="AlphaFoldDB" id="J9FJU7"/>
<comment type="caution">
    <text evidence="1">The sequence shown here is derived from an EMBL/GenBank/DDBJ whole genome shotgun (WGS) entry which is preliminary data.</text>
</comment>
<reference evidence="1" key="1">
    <citation type="journal article" date="2012" name="PLoS ONE">
        <title>Gene sets for utilization of primary and secondary nutrition supplies in the distal gut of endangered iberian lynx.</title>
        <authorList>
            <person name="Alcaide M."/>
            <person name="Messina E."/>
            <person name="Richter M."/>
            <person name="Bargiela R."/>
            <person name="Peplies J."/>
            <person name="Huws S.A."/>
            <person name="Newbold C.J."/>
            <person name="Golyshin P.N."/>
            <person name="Simon M.A."/>
            <person name="Lopez G."/>
            <person name="Yakimov M.M."/>
            <person name="Ferrer M."/>
        </authorList>
    </citation>
    <scope>NUCLEOTIDE SEQUENCE</scope>
</reference>
<dbReference type="EMBL" id="AMCI01009165">
    <property type="protein sequence ID" value="EJW89922.1"/>
    <property type="molecule type" value="Genomic_DNA"/>
</dbReference>
<organism evidence="1">
    <name type="scientific">gut metagenome</name>
    <dbReference type="NCBI Taxonomy" id="749906"/>
    <lineage>
        <taxon>unclassified sequences</taxon>
        <taxon>metagenomes</taxon>
        <taxon>organismal metagenomes</taxon>
    </lineage>
</organism>
<protein>
    <submittedName>
        <fullName evidence="1">Polysialic acid transporter KpsD</fullName>
    </submittedName>
</protein>
<name>J9FJU7_9ZZZZ</name>
<sequence length="98" mass="10544">KAAGGLTAEAYALGAHLERTLTPAERIKQKTMIKLAVSGDSIDMRQLDLGDTQVVGINLQEALKNPGSNKWDIVLREGDRLVIPQYNNTVSINGQVSG</sequence>
<evidence type="ECO:0000313" key="1">
    <source>
        <dbReference type="EMBL" id="EJW89922.1"/>
    </source>
</evidence>
<accession>J9FJU7</accession>
<gene>
    <name evidence="1" type="ORF">EVA_21971</name>
</gene>